<dbReference type="PANTHER" id="PTHR45663:SF11">
    <property type="entry name" value="GEO12009P1"/>
    <property type="match status" value="1"/>
</dbReference>
<dbReference type="PANTHER" id="PTHR45663">
    <property type="entry name" value="GEO12009P1"/>
    <property type="match status" value="1"/>
</dbReference>
<keyword evidence="2" id="KW-0676">Redox-active center</keyword>
<accession>A0A7H1MNJ1</accession>
<keyword evidence="4" id="KW-1185">Reference proteome</keyword>
<dbReference type="EMBL" id="CP043431">
    <property type="protein sequence ID" value="QNT65027.1"/>
    <property type="molecule type" value="Genomic_DNA"/>
</dbReference>
<dbReference type="InterPro" id="IPR013766">
    <property type="entry name" value="Thioredoxin_domain"/>
</dbReference>
<dbReference type="CDD" id="cd02947">
    <property type="entry name" value="TRX_family"/>
    <property type="match status" value="1"/>
</dbReference>
<comment type="similarity">
    <text evidence="1">Belongs to the thioredoxin family.</text>
</comment>
<dbReference type="Pfam" id="PF00085">
    <property type="entry name" value="Thioredoxin"/>
    <property type="match status" value="1"/>
</dbReference>
<gene>
    <name evidence="3" type="ORF">FY536_03675</name>
</gene>
<evidence type="ECO:0000313" key="3">
    <source>
        <dbReference type="EMBL" id="QNT65027.1"/>
    </source>
</evidence>
<dbReference type="Proteomes" id="UP000516446">
    <property type="component" value="Chromosome"/>
</dbReference>
<dbReference type="GO" id="GO:0015035">
    <property type="term" value="F:protein-disulfide reductase activity"/>
    <property type="evidence" value="ECO:0007669"/>
    <property type="project" value="TreeGrafter"/>
</dbReference>
<organism evidence="3 4">
    <name type="scientific">Weissella koreensis</name>
    <dbReference type="NCBI Taxonomy" id="165096"/>
    <lineage>
        <taxon>Bacteria</taxon>
        <taxon>Bacillati</taxon>
        <taxon>Bacillota</taxon>
        <taxon>Bacilli</taxon>
        <taxon>Lactobacillales</taxon>
        <taxon>Lactobacillaceae</taxon>
        <taxon>Weissella</taxon>
    </lineage>
</organism>
<proteinExistence type="inferred from homology"/>
<dbReference type="SUPFAM" id="SSF52833">
    <property type="entry name" value="Thioredoxin-like"/>
    <property type="match status" value="1"/>
</dbReference>
<dbReference type="InterPro" id="IPR036249">
    <property type="entry name" value="Thioredoxin-like_sf"/>
</dbReference>
<protein>
    <submittedName>
        <fullName evidence="3">Thioredoxin family protein</fullName>
    </submittedName>
</protein>
<dbReference type="AlphaFoldDB" id="A0A7H1MNJ1"/>
<dbReference type="GO" id="GO:0005737">
    <property type="term" value="C:cytoplasm"/>
    <property type="evidence" value="ECO:0007669"/>
    <property type="project" value="TreeGrafter"/>
</dbReference>
<sequence>MYSSIAGKEFLLTLMYFENDWCAQCYTQRPIIKKIKEEYQNELNIEFINAEENAKLANEYDIRSAPSLLLLKDGEVVERVPKFIDKEKLEILIRYYL</sequence>
<evidence type="ECO:0000256" key="2">
    <source>
        <dbReference type="ARBA" id="ARBA00023284"/>
    </source>
</evidence>
<evidence type="ECO:0000256" key="1">
    <source>
        <dbReference type="ARBA" id="ARBA00008987"/>
    </source>
</evidence>
<dbReference type="PROSITE" id="PS51352">
    <property type="entry name" value="THIOREDOXIN_2"/>
    <property type="match status" value="1"/>
</dbReference>
<reference evidence="3 4" key="1">
    <citation type="submission" date="2019-08" db="EMBL/GenBank/DDBJ databases">
        <authorList>
            <person name="Chang H.C."/>
            <person name="Mun S.Y."/>
        </authorList>
    </citation>
    <scope>NUCLEOTIDE SEQUENCE [LARGE SCALE GENOMIC DNA]</scope>
    <source>
        <strain evidence="3 4">SK</strain>
    </source>
</reference>
<dbReference type="Gene3D" id="3.40.30.10">
    <property type="entry name" value="Glutaredoxin"/>
    <property type="match status" value="1"/>
</dbReference>
<evidence type="ECO:0000313" key="4">
    <source>
        <dbReference type="Proteomes" id="UP000516446"/>
    </source>
</evidence>
<name>A0A7H1MNJ1_9LACO</name>